<proteinExistence type="predicted"/>
<feature type="transmembrane region" description="Helical" evidence="2">
    <location>
        <begin position="303"/>
        <end position="323"/>
    </location>
</feature>
<gene>
    <name evidence="3" type="ORF">PENCOP_c013G05712</name>
</gene>
<dbReference type="Proteomes" id="UP000191500">
    <property type="component" value="Unassembled WGS sequence"/>
</dbReference>
<dbReference type="EMBL" id="MDDG01000013">
    <property type="protein sequence ID" value="OQE35478.1"/>
    <property type="molecule type" value="Genomic_DNA"/>
</dbReference>
<feature type="compositionally biased region" description="Gly residues" evidence="1">
    <location>
        <begin position="259"/>
        <end position="273"/>
    </location>
</feature>
<keyword evidence="2" id="KW-0812">Transmembrane</keyword>
<evidence type="ECO:0000313" key="4">
    <source>
        <dbReference type="Proteomes" id="UP000191500"/>
    </source>
</evidence>
<feature type="compositionally biased region" description="Low complexity" evidence="1">
    <location>
        <begin position="274"/>
        <end position="284"/>
    </location>
</feature>
<sequence length="324" mass="33943">MPTASVGGGYWTLENYGPVTTTFTPAPSCTATDRLSLAFIDYDRTLDQFQVACPTSTSDWDCMPPGTTTSATWYDEKKWVDSAGYYSPGLYCPSGWETIGMAVRDDKSLSTSGFLTTSEKKIPYYEEPVTLLASLLKPSETLALCCPSSMTPNGIGECIAQVPTYKPSVGCEVYVDRDYSWEKVTWTQVYSGVTETNTYDVNSFVSATTSTSSTSFPHGAEDALTAISYVSMITMVHHRSDLEAAGAMGRSTSAHSTGTGTGTGMSTGTGTGTGTASSEATGTAASTSNAAHKLGNRASTLDGIGAIIGGLAVAVTLGVTMIIL</sequence>
<reference evidence="4" key="1">
    <citation type="journal article" date="2017" name="Nat. Microbiol.">
        <title>Global analysis of biosynthetic gene clusters reveals vast potential of secondary metabolite production in Penicillium species.</title>
        <authorList>
            <person name="Nielsen J.C."/>
            <person name="Grijseels S."/>
            <person name="Prigent S."/>
            <person name="Ji B."/>
            <person name="Dainat J."/>
            <person name="Nielsen K.F."/>
            <person name="Frisvad J.C."/>
            <person name="Workman M."/>
            <person name="Nielsen J."/>
        </authorList>
    </citation>
    <scope>NUCLEOTIDE SEQUENCE [LARGE SCALE GENOMIC DNA]</scope>
    <source>
        <strain evidence="4">IBT 31321</strain>
    </source>
</reference>
<comment type="caution">
    <text evidence="3">The sequence shown here is derived from an EMBL/GenBank/DDBJ whole genome shotgun (WGS) entry which is preliminary data.</text>
</comment>
<protein>
    <submittedName>
        <fullName evidence="3">Uncharacterized protein</fullName>
    </submittedName>
</protein>
<keyword evidence="2" id="KW-0472">Membrane</keyword>
<dbReference type="AlphaFoldDB" id="A0A1V6UAH4"/>
<evidence type="ECO:0000313" key="3">
    <source>
        <dbReference type="EMBL" id="OQE35478.1"/>
    </source>
</evidence>
<evidence type="ECO:0000256" key="1">
    <source>
        <dbReference type="SAM" id="MobiDB-lite"/>
    </source>
</evidence>
<name>A0A1V6UAH4_9EURO</name>
<keyword evidence="4" id="KW-1185">Reference proteome</keyword>
<accession>A0A1V6UAH4</accession>
<organism evidence="3 4">
    <name type="scientific">Penicillium coprophilum</name>
    <dbReference type="NCBI Taxonomy" id="36646"/>
    <lineage>
        <taxon>Eukaryota</taxon>
        <taxon>Fungi</taxon>
        <taxon>Dikarya</taxon>
        <taxon>Ascomycota</taxon>
        <taxon>Pezizomycotina</taxon>
        <taxon>Eurotiomycetes</taxon>
        <taxon>Eurotiomycetidae</taxon>
        <taxon>Eurotiales</taxon>
        <taxon>Aspergillaceae</taxon>
        <taxon>Penicillium</taxon>
    </lineage>
</organism>
<keyword evidence="2" id="KW-1133">Transmembrane helix</keyword>
<feature type="region of interest" description="Disordered" evidence="1">
    <location>
        <begin position="247"/>
        <end position="284"/>
    </location>
</feature>
<evidence type="ECO:0000256" key="2">
    <source>
        <dbReference type="SAM" id="Phobius"/>
    </source>
</evidence>